<dbReference type="Proteomes" id="UP000249293">
    <property type="component" value="Chromosome 1"/>
</dbReference>
<feature type="domain" description="Transferrin receptor-like dimerisation" evidence="3">
    <location>
        <begin position="764"/>
        <end position="883"/>
    </location>
</feature>
<keyword evidence="2" id="KW-0812">Transmembrane</keyword>
<dbReference type="InterPro" id="IPR007484">
    <property type="entry name" value="Peptidase_M28"/>
</dbReference>
<dbReference type="Gene3D" id="3.40.630.10">
    <property type="entry name" value="Zn peptidases"/>
    <property type="match status" value="1"/>
</dbReference>
<accession>A0A2U9QZY2</accession>
<evidence type="ECO:0000256" key="1">
    <source>
        <dbReference type="ARBA" id="ARBA00005634"/>
    </source>
</evidence>
<dbReference type="SUPFAM" id="SSF52025">
    <property type="entry name" value="PA domain"/>
    <property type="match status" value="1"/>
</dbReference>
<evidence type="ECO:0000259" key="4">
    <source>
        <dbReference type="Pfam" id="PF04389"/>
    </source>
</evidence>
<dbReference type="RefSeq" id="XP_029319935.1">
    <property type="nucleotide sequence ID" value="XM_029464075.1"/>
</dbReference>
<dbReference type="InterPro" id="IPR007365">
    <property type="entry name" value="TFR-like_dimer_dom"/>
</dbReference>
<feature type="domain" description="Peptidase M28" evidence="4">
    <location>
        <begin position="506"/>
        <end position="681"/>
    </location>
</feature>
<feature type="transmembrane region" description="Helical" evidence="2">
    <location>
        <begin position="192"/>
        <end position="211"/>
    </location>
</feature>
<evidence type="ECO:0000259" key="3">
    <source>
        <dbReference type="Pfam" id="PF04253"/>
    </source>
</evidence>
<dbReference type="InterPro" id="IPR039373">
    <property type="entry name" value="Peptidase_M28B"/>
</dbReference>
<dbReference type="OrthoDB" id="5841748at2759"/>
<dbReference type="GeneID" id="40382168"/>
<dbReference type="Pfam" id="PF04389">
    <property type="entry name" value="Peptidase_M28"/>
    <property type="match status" value="1"/>
</dbReference>
<name>A0A2U9QZY2_PICKU</name>
<proteinExistence type="inferred from homology"/>
<sequence>MLYPLLFSCCFSNTYREEIAMDSRNVRTLAPVLTILNPSSVSLDSTFESDTDDIRPLLSPIVSEPDLETNPTTIERLMASPGDADDDLLLRSLRFASFSNTNLKADSRQSLKSSSRLSFKKYKDDPNRASSSSETARPYIFQINGSKIKSVSQSDMLHPNRNSSRVSLAESIASEIEYLRDLTISQLKRRRFFVVCMFSLVCMVIFNLIFMPRTTLNRDLRRLYGGFKTLDDISRIYLNQLYYNPTTSTYLRFYEENNHFPGENSRAWRKIMDDFSELETYTEDFDVFFGTPQNINIELLGDDWRVDLHSKKVSYVPYSANGQVTSKYVFVNYGLDDDYESLKDISLDNKIFIIRLKDIHPSLIVENAQKNGASGIIFYNDPSDDGKFREADGYTPYPKGKARSLEAINTWTSNFIYYQPGDPTTPGWSSSLFDGRRRLKFPSTIPKIPVIAMNHVHIHPILKKLNGIGPNLGWKGDLDYDYTPGPSQSQLKLTNEIEYSVKPIYNIVTEVPGMLGDEEIIIGASRDDLSGTGGLSSSQPALLEIARGFNELAKLGWKPMRTIKLISWDGSSLGMLGSSEHGEFHAQNIINNCIMYINLDNIHGTKLNIESNPLFEKAIKKLLDIVMDGSMTLKDVYGDDIKMISDKVTDYSIFENHLGIPSINVGFQRNPNKDPVSYQNSEFDDLDVLAMFDPSLKLHNVLAQLVGMFAIHISEHEIIDVTISPYLDLFNNKLDNALQRTPTDWLNRNMTFPFQYLTLGERVAELQTTMKKVVSLGKGFDNEIKLIRREIRQDLPWFKLYKKIRTAVKIKIINSKIKAFNRIFLTVNKNDNRISHRPWFRHLFFAPSMTNQGVQYLPGIHDALENSDFNYFEQTLIALQTSLDWLQRVL</sequence>
<keyword evidence="2" id="KW-1133">Transmembrane helix</keyword>
<dbReference type="SUPFAM" id="SSF53187">
    <property type="entry name" value="Zn-dependent exopeptidases"/>
    <property type="match status" value="1"/>
</dbReference>
<dbReference type="VEuPathDB" id="FungiDB:C5L36_0A10430"/>
<evidence type="ECO:0008006" key="7">
    <source>
        <dbReference type="Google" id="ProtNLM"/>
    </source>
</evidence>
<dbReference type="Gene3D" id="1.20.930.40">
    <property type="entry name" value="Transferrin receptor-like, dimerisation domain"/>
    <property type="match status" value="1"/>
</dbReference>
<gene>
    <name evidence="5" type="ORF">C5L36_0A10430</name>
</gene>
<dbReference type="AlphaFoldDB" id="A0A2U9QZY2"/>
<dbReference type="Gene3D" id="3.50.30.30">
    <property type="match status" value="1"/>
</dbReference>
<dbReference type="EMBL" id="CP028773">
    <property type="protein sequence ID" value="AWU74458.1"/>
    <property type="molecule type" value="Genomic_DNA"/>
</dbReference>
<evidence type="ECO:0000256" key="2">
    <source>
        <dbReference type="SAM" id="Phobius"/>
    </source>
</evidence>
<comment type="similarity">
    <text evidence="1">Belongs to the peptidase M28 family. M28B subfamily.</text>
</comment>
<dbReference type="Pfam" id="PF04253">
    <property type="entry name" value="TFR_dimer"/>
    <property type="match status" value="1"/>
</dbReference>
<dbReference type="InterPro" id="IPR036757">
    <property type="entry name" value="TFR-like_dimer_dom_sf"/>
</dbReference>
<dbReference type="PANTHER" id="PTHR10404">
    <property type="entry name" value="N-ACETYLATED-ALPHA-LINKED ACIDIC DIPEPTIDASE"/>
    <property type="match status" value="1"/>
</dbReference>
<protein>
    <recommendedName>
        <fullName evidence="7">Vacuolar protein sorting-associated protein 70</fullName>
    </recommendedName>
</protein>
<evidence type="ECO:0000313" key="5">
    <source>
        <dbReference type="EMBL" id="AWU74458.1"/>
    </source>
</evidence>
<dbReference type="GO" id="GO:0004180">
    <property type="term" value="F:carboxypeptidase activity"/>
    <property type="evidence" value="ECO:0007669"/>
    <property type="project" value="TreeGrafter"/>
</dbReference>
<keyword evidence="2" id="KW-0472">Membrane</keyword>
<dbReference type="SUPFAM" id="SSF47672">
    <property type="entry name" value="Transferrin receptor-like dimerisation domain"/>
    <property type="match status" value="1"/>
</dbReference>
<organism evidence="5 6">
    <name type="scientific">Pichia kudriavzevii</name>
    <name type="common">Yeast</name>
    <name type="synonym">Issatchenkia orientalis</name>
    <dbReference type="NCBI Taxonomy" id="4909"/>
    <lineage>
        <taxon>Eukaryota</taxon>
        <taxon>Fungi</taxon>
        <taxon>Dikarya</taxon>
        <taxon>Ascomycota</taxon>
        <taxon>Saccharomycotina</taxon>
        <taxon>Pichiomycetes</taxon>
        <taxon>Pichiales</taxon>
        <taxon>Pichiaceae</taxon>
        <taxon>Pichia</taxon>
    </lineage>
</organism>
<dbReference type="InterPro" id="IPR046450">
    <property type="entry name" value="PA_dom_sf"/>
</dbReference>
<evidence type="ECO:0000313" key="6">
    <source>
        <dbReference type="Proteomes" id="UP000249293"/>
    </source>
</evidence>
<dbReference type="KEGG" id="pkz:C5L36_0A10430"/>
<reference evidence="5 6" key="1">
    <citation type="submission" date="2018-06" db="EMBL/GenBank/DDBJ databases">
        <title>Population genomics shows no distinction between pathogenic Candida krusei and environmental Pichia kudriavzevii: One species, four names.</title>
        <authorList>
            <person name="Douglass A.P."/>
            <person name="Offei B."/>
            <person name="Braun-Galleani S."/>
            <person name="Coughlan A.Y."/>
            <person name="Martos A."/>
            <person name="Ortiz-Merino R.A."/>
            <person name="Byrne K.P."/>
            <person name="Wolfe K.H."/>
        </authorList>
    </citation>
    <scope>NUCLEOTIDE SEQUENCE [LARGE SCALE GENOMIC DNA]</scope>
    <source>
        <strain evidence="5 6">CBS573</strain>
    </source>
</reference>
<dbReference type="PANTHER" id="PTHR10404:SF46">
    <property type="entry name" value="VACUOLAR PROTEIN SORTING-ASSOCIATED PROTEIN 70"/>
    <property type="match status" value="1"/>
</dbReference>
<keyword evidence="6" id="KW-1185">Reference proteome</keyword>